<dbReference type="InterPro" id="IPR039793">
    <property type="entry name" value="UROS/Hem4"/>
</dbReference>
<dbReference type="RefSeq" id="WP_348025968.1">
    <property type="nucleotide sequence ID" value="NZ_CP129113.1"/>
</dbReference>
<dbReference type="EC" id="4.2.1.75" evidence="3 9"/>
<comment type="similarity">
    <text evidence="2 9">Belongs to the uroporphyrinogen-III synthase family.</text>
</comment>
<evidence type="ECO:0000259" key="10">
    <source>
        <dbReference type="Pfam" id="PF02602"/>
    </source>
</evidence>
<evidence type="ECO:0000256" key="2">
    <source>
        <dbReference type="ARBA" id="ARBA00008133"/>
    </source>
</evidence>
<feature type="domain" description="Tetrapyrrole biosynthesis uroporphyrinogen III synthase" evidence="10">
    <location>
        <begin position="20"/>
        <end position="244"/>
    </location>
</feature>
<organism evidence="11 12">
    <name type="scientific">Aciduricibacillus chroicocephali</name>
    <dbReference type="NCBI Taxonomy" id="3054939"/>
    <lineage>
        <taxon>Bacteria</taxon>
        <taxon>Bacillati</taxon>
        <taxon>Bacillota</taxon>
        <taxon>Bacilli</taxon>
        <taxon>Bacillales</taxon>
        <taxon>Bacillaceae</taxon>
        <taxon>Aciduricibacillus</taxon>
    </lineage>
</organism>
<dbReference type="EMBL" id="CP129113">
    <property type="protein sequence ID" value="WLV23698.1"/>
    <property type="molecule type" value="Genomic_DNA"/>
</dbReference>
<evidence type="ECO:0000313" key="11">
    <source>
        <dbReference type="EMBL" id="WLV23698.1"/>
    </source>
</evidence>
<dbReference type="PANTHER" id="PTHR38042">
    <property type="entry name" value="UROPORPHYRINOGEN-III SYNTHASE, CHLOROPLASTIC"/>
    <property type="match status" value="1"/>
</dbReference>
<comment type="catalytic activity">
    <reaction evidence="8 9">
        <text>hydroxymethylbilane = uroporphyrinogen III + H2O</text>
        <dbReference type="Rhea" id="RHEA:18965"/>
        <dbReference type="ChEBI" id="CHEBI:15377"/>
        <dbReference type="ChEBI" id="CHEBI:57308"/>
        <dbReference type="ChEBI" id="CHEBI:57845"/>
        <dbReference type="EC" id="4.2.1.75"/>
    </reaction>
</comment>
<name>A0ABY9KS95_9BACI</name>
<comment type="function">
    <text evidence="6 9">Catalyzes cyclization of the linear tetrapyrrole, hydroxymethylbilane, to the macrocyclic uroporphyrinogen III.</text>
</comment>
<evidence type="ECO:0000256" key="5">
    <source>
        <dbReference type="ARBA" id="ARBA00023244"/>
    </source>
</evidence>
<keyword evidence="5 9" id="KW-0627">Porphyrin biosynthesis</keyword>
<dbReference type="CDD" id="cd06578">
    <property type="entry name" value="HemD"/>
    <property type="match status" value="1"/>
</dbReference>
<proteinExistence type="inferred from homology"/>
<evidence type="ECO:0000256" key="4">
    <source>
        <dbReference type="ARBA" id="ARBA00023239"/>
    </source>
</evidence>
<dbReference type="InterPro" id="IPR003754">
    <property type="entry name" value="4pyrrol_synth_uPrphyn_synth"/>
</dbReference>
<evidence type="ECO:0000256" key="9">
    <source>
        <dbReference type="RuleBase" id="RU366031"/>
    </source>
</evidence>
<keyword evidence="4 9" id="KW-0456">Lyase</keyword>
<dbReference type="InterPro" id="IPR036108">
    <property type="entry name" value="4pyrrol_syn_uPrphyn_synt_sf"/>
</dbReference>
<evidence type="ECO:0000256" key="1">
    <source>
        <dbReference type="ARBA" id="ARBA00004772"/>
    </source>
</evidence>
<dbReference type="Gene3D" id="3.40.50.10090">
    <property type="match status" value="2"/>
</dbReference>
<dbReference type="SUPFAM" id="SSF69618">
    <property type="entry name" value="HemD-like"/>
    <property type="match status" value="1"/>
</dbReference>
<evidence type="ECO:0000256" key="3">
    <source>
        <dbReference type="ARBA" id="ARBA00013109"/>
    </source>
</evidence>
<dbReference type="Pfam" id="PF02602">
    <property type="entry name" value="HEM4"/>
    <property type="match status" value="1"/>
</dbReference>
<reference evidence="11" key="1">
    <citation type="submission" date="2023-06" db="EMBL/GenBank/DDBJ databases">
        <title>A Treasure from Seagulls: Isolation and Description of Aciduricobacillus qingdaonensis gen. nov., sp. nov., a Rare Obligately Uric Acid-utilizing Member in the Family Bacillaceae.</title>
        <authorList>
            <person name="Liu W."/>
            <person name="Wang B."/>
        </authorList>
    </citation>
    <scope>NUCLEOTIDE SEQUENCE</scope>
    <source>
        <strain evidence="11">44XB</strain>
    </source>
</reference>
<evidence type="ECO:0000256" key="6">
    <source>
        <dbReference type="ARBA" id="ARBA00037589"/>
    </source>
</evidence>
<dbReference type="GO" id="GO:0004852">
    <property type="term" value="F:uroporphyrinogen-III synthase activity"/>
    <property type="evidence" value="ECO:0007669"/>
    <property type="project" value="UniProtKB-EC"/>
</dbReference>
<protein>
    <recommendedName>
        <fullName evidence="7 9">Uroporphyrinogen-III synthase</fullName>
        <ecNumber evidence="3 9">4.2.1.75</ecNumber>
    </recommendedName>
</protein>
<gene>
    <name evidence="11" type="ORF">QR721_08575</name>
</gene>
<evidence type="ECO:0000256" key="8">
    <source>
        <dbReference type="ARBA" id="ARBA00048617"/>
    </source>
</evidence>
<dbReference type="PANTHER" id="PTHR38042:SF1">
    <property type="entry name" value="UROPORPHYRINOGEN-III SYNTHASE, CHLOROPLASTIC"/>
    <property type="match status" value="1"/>
</dbReference>
<evidence type="ECO:0000256" key="7">
    <source>
        <dbReference type="ARBA" id="ARBA00040167"/>
    </source>
</evidence>
<evidence type="ECO:0000313" key="12">
    <source>
        <dbReference type="Proteomes" id="UP001180087"/>
    </source>
</evidence>
<keyword evidence="12" id="KW-1185">Reference proteome</keyword>
<comment type="pathway">
    <text evidence="1 9">Porphyrin-containing compound metabolism; protoporphyrin-IX biosynthesis; coproporphyrinogen-III from 5-aminolevulinate: step 3/4.</text>
</comment>
<accession>A0ABY9KS95</accession>
<sequence>MKPLQGKKILVTREASQAKAFSRQIALAGGIPVELPLLEINCSQRAENLPIWQRLDSYSWILFTSANGVDCFFRQLEALKIPANRFASAKIGVVGHKTENALKEHGKHADFIPSVYDAETMGHEFLRKHPRPGTILLVRGSRSRDVLPHLFGRENIAFDSLEVYETVYNKSIGSKLTETLDENEFAFITFTSPSTIEAFIDLGGLPHLLDTSICCIGTTTAEKAESCGFADIIVPDEFTIEGMVSVMGHAVTGKD</sequence>
<dbReference type="Proteomes" id="UP001180087">
    <property type="component" value="Chromosome"/>
</dbReference>